<evidence type="ECO:0000256" key="1">
    <source>
        <dbReference type="SAM" id="Phobius"/>
    </source>
</evidence>
<reference evidence="3" key="1">
    <citation type="journal article" date="2024" name="Algal Res.">
        <title>Biochemical, toxicological and genomic investigation of a high-biomass producing Limnothrix strain isolated from Italian shallow drinking water reservoir.</title>
        <authorList>
            <person name="Simonazzi M."/>
            <person name="Shishido T.K."/>
            <person name="Delbaje E."/>
            <person name="Wahlsten M."/>
            <person name="Fewer D.P."/>
            <person name="Sivonen K."/>
            <person name="Pezzolesi L."/>
            <person name="Pistocchi R."/>
        </authorList>
    </citation>
    <scope>NUCLEOTIDE SEQUENCE [LARGE SCALE GENOMIC DNA]</scope>
    <source>
        <strain evidence="3">LRLZ20PSL1</strain>
    </source>
</reference>
<dbReference type="Proteomes" id="UP001604335">
    <property type="component" value="Unassembled WGS sequence"/>
</dbReference>
<evidence type="ECO:0008006" key="4">
    <source>
        <dbReference type="Google" id="ProtNLM"/>
    </source>
</evidence>
<feature type="transmembrane region" description="Helical" evidence="1">
    <location>
        <begin position="49"/>
        <end position="73"/>
    </location>
</feature>
<dbReference type="RefSeq" id="WP_393015515.1">
    <property type="nucleotide sequence ID" value="NZ_JAZAQF010000094.1"/>
</dbReference>
<name>A0ABW7CEM6_9CYAN</name>
<protein>
    <recommendedName>
        <fullName evidence="4">DUF3137 domain-containing protein</fullName>
    </recommendedName>
</protein>
<gene>
    <name evidence="2" type="ORF">VPK24_18040</name>
</gene>
<keyword evidence="3" id="KW-1185">Reference proteome</keyword>
<feature type="transmembrane region" description="Helical" evidence="1">
    <location>
        <begin position="79"/>
        <end position="100"/>
    </location>
</feature>
<organism evidence="2 3">
    <name type="scientific">Limnothrix redekei LRLZ20PSL1</name>
    <dbReference type="NCBI Taxonomy" id="3112953"/>
    <lineage>
        <taxon>Bacteria</taxon>
        <taxon>Bacillati</taxon>
        <taxon>Cyanobacteriota</taxon>
        <taxon>Cyanophyceae</taxon>
        <taxon>Pseudanabaenales</taxon>
        <taxon>Pseudanabaenaceae</taxon>
        <taxon>Limnothrix</taxon>
    </lineage>
</organism>
<keyword evidence="1" id="KW-0472">Membrane</keyword>
<keyword evidence="1" id="KW-1133">Transmembrane helix</keyword>
<keyword evidence="1" id="KW-0812">Transmembrane</keyword>
<evidence type="ECO:0000313" key="2">
    <source>
        <dbReference type="EMBL" id="MFG3819550.1"/>
    </source>
</evidence>
<accession>A0ABW7CEM6</accession>
<dbReference type="EMBL" id="JAZAQF010000094">
    <property type="protein sequence ID" value="MFG3819550.1"/>
    <property type="molecule type" value="Genomic_DNA"/>
</dbReference>
<sequence>MFQVDSVFNRDRFLLRQKLMTLSEKYDVCDDHGAPILFIERPTHWARSLLAVLAGLVTTIVMIVLLAFLLSVVPKDLQWPVFLMGTIVICIAVLAVIVLISPKRHVTIYRDASKQEPLIKIIQEKKFEWFTATFTVRDLKGDLARFRKNYLYDLFRKRWHCYRPDGSLLCIAYEDSIALALLRRLLGPMFGLLRTNFIICEANRERQIGEFNRKFTLLDRYVLDMSADLNRYLDRRIAIALGVILDTGEAR</sequence>
<comment type="caution">
    <text evidence="2">The sequence shown here is derived from an EMBL/GenBank/DDBJ whole genome shotgun (WGS) entry which is preliminary data.</text>
</comment>
<evidence type="ECO:0000313" key="3">
    <source>
        <dbReference type="Proteomes" id="UP001604335"/>
    </source>
</evidence>
<proteinExistence type="predicted"/>